<keyword evidence="2" id="KW-1133">Transmembrane helix</keyword>
<dbReference type="Proteomes" id="UP000820818">
    <property type="component" value="Linkage Group LG6"/>
</dbReference>
<feature type="compositionally biased region" description="Polar residues" evidence="1">
    <location>
        <begin position="76"/>
        <end position="100"/>
    </location>
</feature>
<keyword evidence="2" id="KW-0812">Transmembrane</keyword>
<sequence length="187" mass="20209">MHTGAAFPLAKRPRIKSSDYHHCSSVAFKSERSSHGKPFESLTMKLHVLIVCCALVVAVNASVYVKGGSRYPFPRPNQSNVATPSKGASNNKQSSFVSNRRYQREALKSGSVIGDTPATESRRHPKDAVSQLQQGPSISSQPTLSAAVENGKRPDAGAEFEDQRPIDFDLNVRTGAQFVPGLKSVSN</sequence>
<comment type="caution">
    <text evidence="3">The sequence shown here is derived from an EMBL/GenBank/DDBJ whole genome shotgun (WGS) entry which is preliminary data.</text>
</comment>
<organism evidence="3 4">
    <name type="scientific">Daphnia sinensis</name>
    <dbReference type="NCBI Taxonomy" id="1820382"/>
    <lineage>
        <taxon>Eukaryota</taxon>
        <taxon>Metazoa</taxon>
        <taxon>Ecdysozoa</taxon>
        <taxon>Arthropoda</taxon>
        <taxon>Crustacea</taxon>
        <taxon>Branchiopoda</taxon>
        <taxon>Diplostraca</taxon>
        <taxon>Cladocera</taxon>
        <taxon>Anomopoda</taxon>
        <taxon>Daphniidae</taxon>
        <taxon>Daphnia</taxon>
        <taxon>Daphnia similis group</taxon>
    </lineage>
</organism>
<proteinExistence type="predicted"/>
<reference evidence="3 4" key="1">
    <citation type="submission" date="2022-05" db="EMBL/GenBank/DDBJ databases">
        <title>A multi-omics perspective on studying reproductive biology in Daphnia sinensis.</title>
        <authorList>
            <person name="Jia J."/>
        </authorList>
    </citation>
    <scope>NUCLEOTIDE SEQUENCE [LARGE SCALE GENOMIC DNA]</scope>
    <source>
        <strain evidence="3 4">WSL</strain>
    </source>
</reference>
<evidence type="ECO:0000256" key="2">
    <source>
        <dbReference type="SAM" id="Phobius"/>
    </source>
</evidence>
<dbReference type="AlphaFoldDB" id="A0AAD5PU63"/>
<feature type="compositionally biased region" description="Basic and acidic residues" evidence="1">
    <location>
        <begin position="150"/>
        <end position="164"/>
    </location>
</feature>
<protein>
    <submittedName>
        <fullName evidence="3">Uncharacterized protein</fullName>
    </submittedName>
</protein>
<dbReference type="EMBL" id="WJBH02000006">
    <property type="protein sequence ID" value="KAI9556844.1"/>
    <property type="molecule type" value="Genomic_DNA"/>
</dbReference>
<evidence type="ECO:0000313" key="3">
    <source>
        <dbReference type="EMBL" id="KAI9556844.1"/>
    </source>
</evidence>
<accession>A0AAD5PU63</accession>
<evidence type="ECO:0000256" key="1">
    <source>
        <dbReference type="SAM" id="MobiDB-lite"/>
    </source>
</evidence>
<gene>
    <name evidence="3" type="ORF">GHT06_016636</name>
</gene>
<feature type="region of interest" description="Disordered" evidence="1">
    <location>
        <begin position="69"/>
        <end position="164"/>
    </location>
</feature>
<evidence type="ECO:0000313" key="4">
    <source>
        <dbReference type="Proteomes" id="UP000820818"/>
    </source>
</evidence>
<feature type="transmembrane region" description="Helical" evidence="2">
    <location>
        <begin position="46"/>
        <end position="65"/>
    </location>
</feature>
<keyword evidence="2" id="KW-0472">Membrane</keyword>
<keyword evidence="4" id="KW-1185">Reference proteome</keyword>
<name>A0AAD5PU63_9CRUS</name>
<feature type="compositionally biased region" description="Polar residues" evidence="1">
    <location>
        <begin position="130"/>
        <end position="144"/>
    </location>
</feature>